<dbReference type="OrthoDB" id="9791859at2"/>
<dbReference type="HAMAP" id="MF_01659">
    <property type="entry name" value="MenD"/>
    <property type="match status" value="1"/>
</dbReference>
<dbReference type="InterPro" id="IPR004433">
    <property type="entry name" value="MenaQ_synth_MenD"/>
</dbReference>
<dbReference type="GO" id="GO:0000287">
    <property type="term" value="F:magnesium ion binding"/>
    <property type="evidence" value="ECO:0007669"/>
    <property type="project" value="UniProtKB-UniRule"/>
</dbReference>
<keyword evidence="3 6" id="KW-0460">Magnesium</keyword>
<comment type="pathway">
    <text evidence="6">Quinol/quinone metabolism; menaquinone biosynthesis.</text>
</comment>
<proteinExistence type="inferred from homology"/>
<reference evidence="9" key="1">
    <citation type="submission" date="2016-02" db="EMBL/GenBank/DDBJ databases">
        <authorList>
            <person name="Kaur G."/>
            <person name="Nair G.R."/>
            <person name="Mayilraj S."/>
        </authorList>
    </citation>
    <scope>NUCLEOTIDE SEQUENCE [LARGE SCALE GENOMIC DNA]</scope>
    <source>
        <strain evidence="9">GA-15</strain>
    </source>
</reference>
<evidence type="ECO:0000256" key="3">
    <source>
        <dbReference type="ARBA" id="ARBA00022842"/>
    </source>
</evidence>
<comment type="function">
    <text evidence="6">Catalyzes the thiamine diphosphate-dependent decarboxylation of 2-oxoglutarate and the subsequent addition of the resulting succinic semialdehyde-thiamine pyrophosphate anion to isochorismate to yield 2-succinyl-5-enolpyruvyl-6-hydroxy-3-cyclohexene-1-carboxylate (SEPHCHC).</text>
</comment>
<feature type="domain" description="Thiamine pyrophosphate enzyme N-terminal TPP-binding" evidence="7">
    <location>
        <begin position="7"/>
        <end position="120"/>
    </location>
</feature>
<dbReference type="GO" id="GO:0030976">
    <property type="term" value="F:thiamine pyrophosphate binding"/>
    <property type="evidence" value="ECO:0007669"/>
    <property type="project" value="UniProtKB-UniRule"/>
</dbReference>
<dbReference type="CDD" id="cd07037">
    <property type="entry name" value="TPP_PYR_MenD"/>
    <property type="match status" value="1"/>
</dbReference>
<keyword evidence="1 6" id="KW-0808">Transferase</keyword>
<dbReference type="PANTHER" id="PTHR42916">
    <property type="entry name" value="2-SUCCINYL-5-ENOLPYRUVYL-6-HYDROXY-3-CYCLOHEXENE-1-CARBOXYLATE SYNTHASE"/>
    <property type="match status" value="1"/>
</dbReference>
<comment type="pathway">
    <text evidence="6">Quinol/quinone metabolism; 1,4-dihydroxy-2-naphthoate biosynthesis; 1,4-dihydroxy-2-naphthoate from chorismate: step 2/7.</text>
</comment>
<dbReference type="GO" id="GO:0009234">
    <property type="term" value="P:menaquinone biosynthetic process"/>
    <property type="evidence" value="ECO:0007669"/>
    <property type="project" value="UniProtKB-UniRule"/>
</dbReference>
<evidence type="ECO:0000256" key="4">
    <source>
        <dbReference type="ARBA" id="ARBA00023052"/>
    </source>
</evidence>
<sequence>MNSTSLNLAQAIAAQLSRHITDVVICPGSRNSPLSLALLAREDLRVHTRIDERTAAFFALGLARVSGRHVAVVMTSGTAVANTLPAMVEAHYAHVPLAIVSADRPARLVGTGASQTIEQQGIFGVYADTVQVTEPADIPQIAEAFTSQRQVHINVAFDAPLLGETALDTPTDITQKRAPVPGWVNHGEVKVDLSRNTLVIAGDEAWAVEGLEDVPTIAEPTAPAPYHPVHPAAARVFRQNQVSANDYVVNTRVEQVIVVGHPTLHRDVMALISDPDVDLISLSRTTDITNPRRVQSSDAHATDTKTRIGTTVKVTGTPTSDWMKICEGAAVAGSDAVREALENTDHGFTGLHAAAAVTDTLAVGDALFVGASNPIRDVSLVGMPFDGVEVYSPRGAAGIDGSISQALGVAIATQTRERDLARAPRTVALLGDITFLHDLTGMILGPEEIRPENLTIVIANDNGGGIFESLETGRLALRGDFEKAFGTPHNVDIEPLIEGFGVDYRRADSAQELLDTLAELAEFAVGITVVEARVARDTRRELHAEISSKNAF</sequence>
<dbReference type="PANTHER" id="PTHR42916:SF1">
    <property type="entry name" value="PROTEIN PHYLLO, CHLOROPLASTIC"/>
    <property type="match status" value="1"/>
</dbReference>
<comment type="subunit">
    <text evidence="6">Homodimer.</text>
</comment>
<protein>
    <recommendedName>
        <fullName evidence="6">2-succinyl-5-enolpyruvyl-6-hydroxy-3-cyclohexene-1-carboxylate synthase</fullName>
        <shortName evidence="6">SEPHCHC synthase</shortName>
        <ecNumber evidence="6">2.2.1.9</ecNumber>
    </recommendedName>
    <alternativeName>
        <fullName evidence="6">Menaquinone biosynthesis protein MenD</fullName>
    </alternativeName>
</protein>
<dbReference type="Proteomes" id="UP000076947">
    <property type="component" value="Unassembled WGS sequence"/>
</dbReference>
<evidence type="ECO:0000256" key="5">
    <source>
        <dbReference type="ARBA" id="ARBA00023211"/>
    </source>
</evidence>
<keyword evidence="5 6" id="KW-0464">Manganese</keyword>
<accession>A0A177ICI9</accession>
<dbReference type="GO" id="GO:0070204">
    <property type="term" value="F:2-succinyl-5-enolpyruvyl-6-hydroxy-3-cyclohexene-1-carboxylic-acid synthase activity"/>
    <property type="evidence" value="ECO:0007669"/>
    <property type="project" value="UniProtKB-UniRule"/>
</dbReference>
<evidence type="ECO:0000256" key="1">
    <source>
        <dbReference type="ARBA" id="ARBA00022679"/>
    </source>
</evidence>
<evidence type="ECO:0000313" key="8">
    <source>
        <dbReference type="EMBL" id="OAH26548.1"/>
    </source>
</evidence>
<evidence type="ECO:0000256" key="6">
    <source>
        <dbReference type="HAMAP-Rule" id="MF_01659"/>
    </source>
</evidence>
<comment type="cofactor">
    <cofactor evidence="6">
        <name>Mg(2+)</name>
        <dbReference type="ChEBI" id="CHEBI:18420"/>
    </cofactor>
    <cofactor evidence="6">
        <name>Mn(2+)</name>
        <dbReference type="ChEBI" id="CHEBI:29035"/>
    </cofactor>
</comment>
<dbReference type="PIRSF" id="PIRSF004983">
    <property type="entry name" value="MenD"/>
    <property type="match status" value="1"/>
</dbReference>
<dbReference type="EC" id="2.2.1.9" evidence="6"/>
<keyword evidence="4 6" id="KW-0786">Thiamine pyrophosphate</keyword>
<name>A0A177ICI9_9CORY</name>
<dbReference type="SUPFAM" id="SSF52518">
    <property type="entry name" value="Thiamin diphosphate-binding fold (THDP-binding)"/>
    <property type="match status" value="2"/>
</dbReference>
<dbReference type="RefSeq" id="WP_066840032.1">
    <property type="nucleotide sequence ID" value="NZ_LSTQ01000023.1"/>
</dbReference>
<organism evidence="8 9">
    <name type="scientific">Corynebacterium stationis</name>
    <dbReference type="NCBI Taxonomy" id="1705"/>
    <lineage>
        <taxon>Bacteria</taxon>
        <taxon>Bacillati</taxon>
        <taxon>Actinomycetota</taxon>
        <taxon>Actinomycetes</taxon>
        <taxon>Mycobacteriales</taxon>
        <taxon>Corynebacteriaceae</taxon>
        <taxon>Corynebacterium</taxon>
    </lineage>
</organism>
<comment type="cofactor">
    <cofactor evidence="6">
        <name>thiamine diphosphate</name>
        <dbReference type="ChEBI" id="CHEBI:58937"/>
    </cofactor>
    <text evidence="6">Binds 1 thiamine pyrophosphate per subunit.</text>
</comment>
<dbReference type="EMBL" id="LSTQ01000023">
    <property type="protein sequence ID" value="OAH26548.1"/>
    <property type="molecule type" value="Genomic_DNA"/>
</dbReference>
<dbReference type="AlphaFoldDB" id="A0A177ICI9"/>
<dbReference type="UniPathway" id="UPA00079"/>
<evidence type="ECO:0000256" key="2">
    <source>
        <dbReference type="ARBA" id="ARBA00022723"/>
    </source>
</evidence>
<comment type="caution">
    <text evidence="8">The sequence shown here is derived from an EMBL/GenBank/DDBJ whole genome shotgun (WGS) entry which is preliminary data.</text>
</comment>
<dbReference type="NCBIfam" id="TIGR00173">
    <property type="entry name" value="menD"/>
    <property type="match status" value="1"/>
</dbReference>
<comment type="catalytic activity">
    <reaction evidence="6">
        <text>isochorismate + 2-oxoglutarate + H(+) = 5-enolpyruvoyl-6-hydroxy-2-succinyl-cyclohex-3-ene-1-carboxylate + CO2</text>
        <dbReference type="Rhea" id="RHEA:25593"/>
        <dbReference type="ChEBI" id="CHEBI:15378"/>
        <dbReference type="ChEBI" id="CHEBI:16526"/>
        <dbReference type="ChEBI" id="CHEBI:16810"/>
        <dbReference type="ChEBI" id="CHEBI:29780"/>
        <dbReference type="ChEBI" id="CHEBI:58818"/>
        <dbReference type="EC" id="2.2.1.9"/>
    </reaction>
</comment>
<dbReference type="CDD" id="cd02009">
    <property type="entry name" value="TPP_SHCHC_synthase"/>
    <property type="match status" value="1"/>
</dbReference>
<dbReference type="UniPathway" id="UPA01057">
    <property type="reaction ID" value="UER00164"/>
</dbReference>
<evidence type="ECO:0000259" key="7">
    <source>
        <dbReference type="Pfam" id="PF02776"/>
    </source>
</evidence>
<dbReference type="InterPro" id="IPR012001">
    <property type="entry name" value="Thiamin_PyroP_enz_TPP-bd_dom"/>
</dbReference>
<gene>
    <name evidence="6" type="primary">menD</name>
    <name evidence="8" type="ORF">AYJ05_03625</name>
</gene>
<evidence type="ECO:0000313" key="9">
    <source>
        <dbReference type="Proteomes" id="UP000076947"/>
    </source>
</evidence>
<keyword evidence="6" id="KW-0474">Menaquinone biosynthesis</keyword>
<dbReference type="GO" id="GO:0030145">
    <property type="term" value="F:manganese ion binding"/>
    <property type="evidence" value="ECO:0007669"/>
    <property type="project" value="UniProtKB-UniRule"/>
</dbReference>
<keyword evidence="9" id="KW-1185">Reference proteome</keyword>
<comment type="similarity">
    <text evidence="6">Belongs to the TPP enzyme family. MenD subfamily.</text>
</comment>
<dbReference type="Pfam" id="PF02776">
    <property type="entry name" value="TPP_enzyme_N"/>
    <property type="match status" value="1"/>
</dbReference>
<dbReference type="InterPro" id="IPR029061">
    <property type="entry name" value="THDP-binding"/>
</dbReference>
<keyword evidence="2 6" id="KW-0479">Metal-binding</keyword>
<dbReference type="STRING" id="1705.CA21670_01505"/>
<dbReference type="Gene3D" id="3.40.50.970">
    <property type="match status" value="2"/>
</dbReference>